<feature type="compositionally biased region" description="Acidic residues" evidence="10">
    <location>
        <begin position="59"/>
        <end position="68"/>
    </location>
</feature>
<feature type="transmembrane region" description="Helical" evidence="11">
    <location>
        <begin position="576"/>
        <end position="601"/>
    </location>
</feature>
<evidence type="ECO:0000259" key="12">
    <source>
        <dbReference type="PROSITE" id="PS50850"/>
    </source>
</evidence>
<dbReference type="InterPro" id="IPR020846">
    <property type="entry name" value="MFS_dom"/>
</dbReference>
<keyword evidence="2" id="KW-0813">Transport</keyword>
<evidence type="ECO:0000256" key="8">
    <source>
        <dbReference type="ARBA" id="ARBA00069139"/>
    </source>
</evidence>
<comment type="similarity">
    <text evidence="6">Belongs to the major facilitator superfamily. CAR1 family.</text>
</comment>
<comment type="function">
    <text evidence="7">MFS transporter; part of the gene cluster that mediates the biosynthesis of cercosporin, a light-activated, non-host-selective toxin. The perylenequinone chromophore of cercosporin absorbs light energy to attain an electronically-activated triplet state and produces active oxygen species such as the hydroxyl radical, superoxide, hydrogen peroxide or singlet oxygen upon reaction with oxygen molecules. These reactive oxygen species cause damage to various cellular components including lipids, proteins and nucleic acids. Responsible for secretion and accumulation of cercosporin, but does not play any roles in self-protection against the toxicity of cercosporin.</text>
</comment>
<dbReference type="PANTHER" id="PTHR23502:SF31">
    <property type="entry name" value="POLYAMINE TRANSPORTER 1"/>
    <property type="match status" value="1"/>
</dbReference>
<accession>A0AAE0WPZ1</accession>
<feature type="transmembrane region" description="Helical" evidence="11">
    <location>
        <begin position="547"/>
        <end position="569"/>
    </location>
</feature>
<reference evidence="13" key="1">
    <citation type="submission" date="2023-07" db="EMBL/GenBank/DDBJ databases">
        <title>Black Yeasts Isolated from many extreme environments.</title>
        <authorList>
            <person name="Coleine C."/>
            <person name="Stajich J.E."/>
            <person name="Selbmann L."/>
        </authorList>
    </citation>
    <scope>NUCLEOTIDE SEQUENCE</scope>
    <source>
        <strain evidence="13">CCFEE 5485</strain>
    </source>
</reference>
<comment type="subcellular location">
    <subcellularLocation>
        <location evidence="1">Membrane</location>
        <topology evidence="1">Multi-pass membrane protein</topology>
    </subcellularLocation>
</comment>
<evidence type="ECO:0000256" key="2">
    <source>
        <dbReference type="ARBA" id="ARBA00022448"/>
    </source>
</evidence>
<feature type="compositionally biased region" description="Basic and acidic residues" evidence="10">
    <location>
        <begin position="30"/>
        <end position="46"/>
    </location>
</feature>
<feature type="transmembrane region" description="Helical" evidence="11">
    <location>
        <begin position="207"/>
        <end position="227"/>
    </location>
</feature>
<dbReference type="SUPFAM" id="SSF103473">
    <property type="entry name" value="MFS general substrate transporter"/>
    <property type="match status" value="1"/>
</dbReference>
<feature type="transmembrane region" description="Helical" evidence="11">
    <location>
        <begin position="479"/>
        <end position="498"/>
    </location>
</feature>
<name>A0AAE0WPZ1_9PEZI</name>
<feature type="compositionally biased region" description="Basic and acidic residues" evidence="10">
    <location>
        <begin position="709"/>
        <end position="720"/>
    </location>
</feature>
<feature type="transmembrane region" description="Helical" evidence="11">
    <location>
        <begin position="247"/>
        <end position="264"/>
    </location>
</feature>
<feature type="transmembrane region" description="Helical" evidence="11">
    <location>
        <begin position="613"/>
        <end position="634"/>
    </location>
</feature>
<evidence type="ECO:0000256" key="7">
    <source>
        <dbReference type="ARBA" id="ARBA00053977"/>
    </source>
</evidence>
<sequence length="720" mass="78814">MSFTREDADIAHALHEAYPGRAQHYGGDAGLEREYNAFRTQDEQRRLQQQQQQQQQSEAIEEAEEPAEPIEQIESHHDGRHMSTVTSGSSISSVEREEIGGQPRMRNRRLDSAATITSGTSTQVEDKIMNYLDRHPTAIQRIGDHRLQHSLTVGTTKTGTSQAAKLPNFGGGKPYPQPLPDREEYVVEFDGHDDPMHPQNWPLRQKLIIAGILILNAFGATFASSIFSSASTAVAMQFHVGREVATLGTSLFVLGYAFGPIIFAPMSELYGRRLPLIIAAFGFGIFNIAVAVAKDYQTLMISRFFAGTFGSAPLTIVAAVFSDMFSNEVRGIAVALFSATIMGGPFMGPFIGGFITKSYLGWRWTAYIPGIIGLTACVLAAFFQKETYGPVILVEKASQLRRLTRNWGIHAKQEEVEVDIKELLSKNLSRPIRILFTEPIILIITVYMSFIYGLLYLNLTAYGITYGQIYGFSLGVSGLPYFALLIGVVVGVSIVVGMNGGYVKKLKANNNIPVPEWRLPLAMAGGIVFAIGLFWFGWAGYNKNVSPWASIAAGLFIGFGIYTVFLQCLNYIIDSYLMFAASAIAANTIMRSIFGAVFPLFATYMFEGIGINWGMTLLGFVATAFIPVPFILYAKGKSIRAKSKFAPALDIQQDKRRDEEARMGGDVGGEGEQQMVAAGGAGPPQQEEEQDDSSGTAFEKEGANGSRVNSKDPEKEGKEV</sequence>
<dbReference type="PANTHER" id="PTHR23502">
    <property type="entry name" value="MAJOR FACILITATOR SUPERFAMILY"/>
    <property type="match status" value="1"/>
</dbReference>
<evidence type="ECO:0000313" key="14">
    <source>
        <dbReference type="Proteomes" id="UP001274830"/>
    </source>
</evidence>
<evidence type="ECO:0000256" key="9">
    <source>
        <dbReference type="ARBA" id="ARBA00077167"/>
    </source>
</evidence>
<feature type="transmembrane region" description="Helical" evidence="11">
    <location>
        <begin position="276"/>
        <end position="293"/>
    </location>
</feature>
<evidence type="ECO:0000313" key="13">
    <source>
        <dbReference type="EMBL" id="KAK3675629.1"/>
    </source>
</evidence>
<comment type="caution">
    <text evidence="13">The sequence shown here is derived from an EMBL/GenBank/DDBJ whole genome shotgun (WGS) entry which is preliminary data.</text>
</comment>
<protein>
    <recommendedName>
        <fullName evidence="8">Cercosporin MFS transporter CTB4</fullName>
    </recommendedName>
    <alternativeName>
        <fullName evidence="9">Cercosporin toxin biosynthesis cluster protein 4</fullName>
    </alternativeName>
</protein>
<keyword evidence="14" id="KW-1185">Reference proteome</keyword>
<feature type="transmembrane region" description="Helical" evidence="11">
    <location>
        <begin position="299"/>
        <end position="321"/>
    </location>
</feature>
<keyword evidence="5 11" id="KW-0472">Membrane</keyword>
<feature type="transmembrane region" description="Helical" evidence="11">
    <location>
        <begin position="333"/>
        <end position="352"/>
    </location>
</feature>
<evidence type="ECO:0000256" key="5">
    <source>
        <dbReference type="ARBA" id="ARBA00023136"/>
    </source>
</evidence>
<keyword evidence="4 11" id="KW-1133">Transmembrane helix</keyword>
<dbReference type="PROSITE" id="PS50850">
    <property type="entry name" value="MFS"/>
    <property type="match status" value="1"/>
</dbReference>
<feature type="transmembrane region" description="Helical" evidence="11">
    <location>
        <begin position="440"/>
        <end position="459"/>
    </location>
</feature>
<dbReference type="Gene3D" id="1.20.1250.20">
    <property type="entry name" value="MFS general substrate transporter like domains"/>
    <property type="match status" value="1"/>
</dbReference>
<feature type="transmembrane region" description="Helical" evidence="11">
    <location>
        <begin position="519"/>
        <end position="541"/>
    </location>
</feature>
<proteinExistence type="inferred from homology"/>
<feature type="transmembrane region" description="Helical" evidence="11">
    <location>
        <begin position="364"/>
        <end position="383"/>
    </location>
</feature>
<feature type="compositionally biased region" description="Low complexity" evidence="10">
    <location>
        <begin position="83"/>
        <end position="93"/>
    </location>
</feature>
<evidence type="ECO:0000256" key="1">
    <source>
        <dbReference type="ARBA" id="ARBA00004141"/>
    </source>
</evidence>
<dbReference type="Pfam" id="PF07690">
    <property type="entry name" value="MFS_1"/>
    <property type="match status" value="1"/>
</dbReference>
<evidence type="ECO:0000256" key="3">
    <source>
        <dbReference type="ARBA" id="ARBA00022692"/>
    </source>
</evidence>
<feature type="domain" description="Major facilitator superfamily (MFS) profile" evidence="12">
    <location>
        <begin position="209"/>
        <end position="639"/>
    </location>
</feature>
<feature type="region of interest" description="Disordered" evidence="10">
    <location>
        <begin position="14"/>
        <end position="119"/>
    </location>
</feature>
<organism evidence="13 14">
    <name type="scientific">Recurvomyces mirabilis</name>
    <dbReference type="NCBI Taxonomy" id="574656"/>
    <lineage>
        <taxon>Eukaryota</taxon>
        <taxon>Fungi</taxon>
        <taxon>Dikarya</taxon>
        <taxon>Ascomycota</taxon>
        <taxon>Pezizomycotina</taxon>
        <taxon>Dothideomycetes</taxon>
        <taxon>Dothideomycetidae</taxon>
        <taxon>Mycosphaerellales</taxon>
        <taxon>Teratosphaeriaceae</taxon>
        <taxon>Recurvomyces</taxon>
    </lineage>
</organism>
<dbReference type="EMBL" id="JAUTXT010000014">
    <property type="protein sequence ID" value="KAK3675629.1"/>
    <property type="molecule type" value="Genomic_DNA"/>
</dbReference>
<dbReference type="GO" id="GO:0005886">
    <property type="term" value="C:plasma membrane"/>
    <property type="evidence" value="ECO:0007669"/>
    <property type="project" value="TreeGrafter"/>
</dbReference>
<gene>
    <name evidence="13" type="ORF">LTR78_004713</name>
</gene>
<dbReference type="InterPro" id="IPR011701">
    <property type="entry name" value="MFS"/>
</dbReference>
<feature type="compositionally biased region" description="Low complexity" evidence="10">
    <location>
        <begin position="48"/>
        <end position="58"/>
    </location>
</feature>
<dbReference type="FunFam" id="1.20.1250.20:FF:000011">
    <property type="entry name" value="MFS multidrug transporter, putative"/>
    <property type="match status" value="1"/>
</dbReference>
<evidence type="ECO:0000256" key="10">
    <source>
        <dbReference type="SAM" id="MobiDB-lite"/>
    </source>
</evidence>
<feature type="region of interest" description="Disordered" evidence="10">
    <location>
        <begin position="655"/>
        <end position="720"/>
    </location>
</feature>
<evidence type="ECO:0000256" key="4">
    <source>
        <dbReference type="ARBA" id="ARBA00022989"/>
    </source>
</evidence>
<dbReference type="Proteomes" id="UP001274830">
    <property type="component" value="Unassembled WGS sequence"/>
</dbReference>
<dbReference type="InterPro" id="IPR036259">
    <property type="entry name" value="MFS_trans_sf"/>
</dbReference>
<evidence type="ECO:0000256" key="6">
    <source>
        <dbReference type="ARBA" id="ARBA00038347"/>
    </source>
</evidence>
<evidence type="ECO:0000256" key="11">
    <source>
        <dbReference type="SAM" id="Phobius"/>
    </source>
</evidence>
<dbReference type="AlphaFoldDB" id="A0AAE0WPZ1"/>
<keyword evidence="3 11" id="KW-0812">Transmembrane</keyword>
<dbReference type="CDD" id="cd17323">
    <property type="entry name" value="MFS_Tpo1_MDR_like"/>
    <property type="match status" value="1"/>
</dbReference>
<dbReference type="GO" id="GO:0022857">
    <property type="term" value="F:transmembrane transporter activity"/>
    <property type="evidence" value="ECO:0007669"/>
    <property type="project" value="InterPro"/>
</dbReference>